<feature type="region of interest" description="Disordered" evidence="5">
    <location>
        <begin position="166"/>
        <end position="193"/>
    </location>
</feature>
<dbReference type="InterPro" id="IPR013083">
    <property type="entry name" value="Znf_RING/FYVE/PHD"/>
</dbReference>
<protein>
    <recommendedName>
        <fullName evidence="6">RING-type domain-containing protein</fullName>
    </recommendedName>
</protein>
<dbReference type="EMBL" id="KI630513">
    <property type="protein sequence ID" value="EYU37594.1"/>
    <property type="molecule type" value="Genomic_DNA"/>
</dbReference>
<dbReference type="GO" id="GO:0006511">
    <property type="term" value="P:ubiquitin-dependent protein catabolic process"/>
    <property type="evidence" value="ECO:0000318"/>
    <property type="project" value="GO_Central"/>
</dbReference>
<dbReference type="eggNOG" id="KOG0800">
    <property type="taxonomic scope" value="Eukaryota"/>
</dbReference>
<dbReference type="STRING" id="4155.A0A022RC31"/>
<keyword evidence="2 4" id="KW-0863">Zinc-finger</keyword>
<gene>
    <name evidence="7" type="ORF">MIMGU_mgv1a009172mg</name>
</gene>
<evidence type="ECO:0000256" key="4">
    <source>
        <dbReference type="PROSITE-ProRule" id="PRU00175"/>
    </source>
</evidence>
<organism evidence="7 8">
    <name type="scientific">Erythranthe guttata</name>
    <name type="common">Yellow monkey flower</name>
    <name type="synonym">Mimulus guttatus</name>
    <dbReference type="NCBI Taxonomy" id="4155"/>
    <lineage>
        <taxon>Eukaryota</taxon>
        <taxon>Viridiplantae</taxon>
        <taxon>Streptophyta</taxon>
        <taxon>Embryophyta</taxon>
        <taxon>Tracheophyta</taxon>
        <taxon>Spermatophyta</taxon>
        <taxon>Magnoliopsida</taxon>
        <taxon>eudicotyledons</taxon>
        <taxon>Gunneridae</taxon>
        <taxon>Pentapetalae</taxon>
        <taxon>asterids</taxon>
        <taxon>lamiids</taxon>
        <taxon>Lamiales</taxon>
        <taxon>Phrymaceae</taxon>
        <taxon>Erythranthe</taxon>
    </lineage>
</organism>
<feature type="compositionally biased region" description="Polar residues" evidence="5">
    <location>
        <begin position="167"/>
        <end position="177"/>
    </location>
</feature>
<dbReference type="AlphaFoldDB" id="A0A022RC31"/>
<dbReference type="Gene3D" id="3.30.40.10">
    <property type="entry name" value="Zinc/RING finger domain, C3HC4 (zinc finger)"/>
    <property type="match status" value="1"/>
</dbReference>
<feature type="region of interest" description="Disordered" evidence="5">
    <location>
        <begin position="87"/>
        <end position="133"/>
    </location>
</feature>
<evidence type="ECO:0000256" key="2">
    <source>
        <dbReference type="ARBA" id="ARBA00022771"/>
    </source>
</evidence>
<dbReference type="InterPro" id="IPR051834">
    <property type="entry name" value="RING_finger_E3_ligase"/>
</dbReference>
<evidence type="ECO:0000313" key="7">
    <source>
        <dbReference type="EMBL" id="EYU37594.1"/>
    </source>
</evidence>
<name>A0A022RC31_ERYGU</name>
<evidence type="ECO:0000256" key="3">
    <source>
        <dbReference type="ARBA" id="ARBA00022833"/>
    </source>
</evidence>
<dbReference type="GO" id="GO:0005634">
    <property type="term" value="C:nucleus"/>
    <property type="evidence" value="ECO:0000318"/>
    <property type="project" value="GO_Central"/>
</dbReference>
<proteinExistence type="predicted"/>
<evidence type="ECO:0000256" key="5">
    <source>
        <dbReference type="SAM" id="MobiDB-lite"/>
    </source>
</evidence>
<feature type="domain" description="RING-type" evidence="6">
    <location>
        <begin position="301"/>
        <end position="342"/>
    </location>
</feature>
<dbReference type="PROSITE" id="PS50089">
    <property type="entry name" value="ZF_RING_2"/>
    <property type="match status" value="1"/>
</dbReference>
<evidence type="ECO:0000313" key="8">
    <source>
        <dbReference type="Proteomes" id="UP000030748"/>
    </source>
</evidence>
<keyword evidence="1" id="KW-0479">Metal-binding</keyword>
<dbReference type="SMART" id="SM00184">
    <property type="entry name" value="RING"/>
    <property type="match status" value="1"/>
</dbReference>
<sequence length="350" mass="39601">MRRKSLCKNRRADLFHFLHTLFPFSAKLLPPIPPSSIPHYTTRDFSNFFETGPILVAGTAHLVIGVCMTSASELFYSRRSRFGRNSDPFGVGADLDSPPPPDRTNRRSRHFNSPGGSHARRDRLEPDGCDPFRRSIHQLRQPLHRRPSHPPQEHEPIWLEEVGHQISPGNVSHTGNHVSVRDRARVNGNDRLPGPVLLARERLLQRLRGVTLSGSRRNNRSSSNNIAIGEDFRLVDAGDWETEISRDWVTSVTHSTESIAHQTSSRPPGLTQEALTSLRIEIFSLQEKTNAHNMSRDLKECSICLESFSEGEKLTCLPCGHRYHFCCLGPWVRTCGDCPYCRRSIYATVD</sequence>
<evidence type="ECO:0000256" key="1">
    <source>
        <dbReference type="ARBA" id="ARBA00022723"/>
    </source>
</evidence>
<reference evidence="7 8" key="1">
    <citation type="journal article" date="2013" name="Proc. Natl. Acad. Sci. U.S.A.">
        <title>Fine-scale variation in meiotic recombination in Mimulus inferred from population shotgun sequencing.</title>
        <authorList>
            <person name="Hellsten U."/>
            <person name="Wright K.M."/>
            <person name="Jenkins J."/>
            <person name="Shu S."/>
            <person name="Yuan Y."/>
            <person name="Wessler S.R."/>
            <person name="Schmutz J."/>
            <person name="Willis J.H."/>
            <person name="Rokhsar D.S."/>
        </authorList>
    </citation>
    <scope>NUCLEOTIDE SEQUENCE [LARGE SCALE GENOMIC DNA]</scope>
    <source>
        <strain evidence="8">cv. DUN x IM62</strain>
    </source>
</reference>
<dbReference type="GO" id="GO:0008270">
    <property type="term" value="F:zinc ion binding"/>
    <property type="evidence" value="ECO:0007669"/>
    <property type="project" value="UniProtKB-KW"/>
</dbReference>
<accession>A0A022RC31</accession>
<dbReference type="Proteomes" id="UP000030748">
    <property type="component" value="Unassembled WGS sequence"/>
</dbReference>
<evidence type="ECO:0000259" key="6">
    <source>
        <dbReference type="PROSITE" id="PS50089"/>
    </source>
</evidence>
<dbReference type="PANTHER" id="PTHR45931">
    <property type="entry name" value="SI:CH211-59O9.10"/>
    <property type="match status" value="1"/>
</dbReference>
<keyword evidence="3" id="KW-0862">Zinc</keyword>
<keyword evidence="8" id="KW-1185">Reference proteome</keyword>
<dbReference type="InterPro" id="IPR001841">
    <property type="entry name" value="Znf_RING"/>
</dbReference>
<dbReference type="Pfam" id="PF13639">
    <property type="entry name" value="zf-RING_2"/>
    <property type="match status" value="1"/>
</dbReference>
<feature type="compositionally biased region" description="Basic and acidic residues" evidence="5">
    <location>
        <begin position="122"/>
        <end position="133"/>
    </location>
</feature>
<dbReference type="PANTHER" id="PTHR45931:SF3">
    <property type="entry name" value="RING ZINC FINGER-CONTAINING PROTEIN"/>
    <property type="match status" value="1"/>
</dbReference>
<dbReference type="GO" id="GO:0061630">
    <property type="term" value="F:ubiquitin protein ligase activity"/>
    <property type="evidence" value="ECO:0000318"/>
    <property type="project" value="GO_Central"/>
</dbReference>
<dbReference type="SUPFAM" id="SSF57850">
    <property type="entry name" value="RING/U-box"/>
    <property type="match status" value="1"/>
</dbReference>